<evidence type="ECO:0000313" key="2">
    <source>
        <dbReference type="Proteomes" id="UP000050761"/>
    </source>
</evidence>
<name>A0A183F2C1_HELPZ</name>
<evidence type="ECO:0000313" key="3">
    <source>
        <dbReference type="WBParaSite" id="HPBE_0000026101-mRNA-1"/>
    </source>
</evidence>
<dbReference type="InterPro" id="IPR040676">
    <property type="entry name" value="DUF5641"/>
</dbReference>
<accession>A0A183F2C1</accession>
<sequence>LVGLVKSSFKNTIHRHTLDLWNFQMLVSEIEATLNTRPITPVLTNATEEGFVLRPIDPLYKYQPNYVDYVNQTESREYLNTYYAVLREAVEGFWEIWHKDYLQALVERNQARPTSKHNKRRWPHIGEVVLIRQDGTSRYPTWPLGLVIELHSSPDGTLRSVKVRTGKHRVLDRSISQLLPLEISTLDEESARVVKEKTPLRIQPHRDVKRRH</sequence>
<dbReference type="Proteomes" id="UP000050761">
    <property type="component" value="Unassembled WGS sequence"/>
</dbReference>
<proteinExistence type="predicted"/>
<keyword evidence="2" id="KW-1185">Reference proteome</keyword>
<organism evidence="2 3">
    <name type="scientific">Heligmosomoides polygyrus</name>
    <name type="common">Parasitic roundworm</name>
    <dbReference type="NCBI Taxonomy" id="6339"/>
    <lineage>
        <taxon>Eukaryota</taxon>
        <taxon>Metazoa</taxon>
        <taxon>Ecdysozoa</taxon>
        <taxon>Nematoda</taxon>
        <taxon>Chromadorea</taxon>
        <taxon>Rhabditida</taxon>
        <taxon>Rhabditina</taxon>
        <taxon>Rhabditomorpha</taxon>
        <taxon>Strongyloidea</taxon>
        <taxon>Heligmosomidae</taxon>
        <taxon>Heligmosomoides</taxon>
    </lineage>
</organism>
<evidence type="ECO:0000259" key="1">
    <source>
        <dbReference type="Pfam" id="PF18701"/>
    </source>
</evidence>
<dbReference type="PANTHER" id="PTHR47331">
    <property type="entry name" value="PHD-TYPE DOMAIN-CONTAINING PROTEIN"/>
    <property type="match status" value="1"/>
</dbReference>
<reference evidence="3" key="1">
    <citation type="submission" date="2019-09" db="UniProtKB">
        <authorList>
            <consortium name="WormBaseParasite"/>
        </authorList>
    </citation>
    <scope>IDENTIFICATION</scope>
</reference>
<dbReference type="Pfam" id="PF18701">
    <property type="entry name" value="DUF5641"/>
    <property type="match status" value="1"/>
</dbReference>
<feature type="domain" description="DUF5641" evidence="1">
    <location>
        <begin position="83"/>
        <end position="181"/>
    </location>
</feature>
<dbReference type="PANTHER" id="PTHR47331:SF1">
    <property type="entry name" value="GAG-LIKE PROTEIN"/>
    <property type="match status" value="1"/>
</dbReference>
<protein>
    <submittedName>
        <fullName evidence="3">DUF5641 domain-containing protein</fullName>
    </submittedName>
</protein>
<dbReference type="WBParaSite" id="HPBE_0000026101-mRNA-1">
    <property type="protein sequence ID" value="HPBE_0000026101-mRNA-1"/>
    <property type="gene ID" value="HPBE_0000026101"/>
</dbReference>
<dbReference type="AlphaFoldDB" id="A0A183F2C1"/>